<dbReference type="EMBL" id="JRHC01000002">
    <property type="protein sequence ID" value="KJF43845.1"/>
    <property type="molecule type" value="Genomic_DNA"/>
</dbReference>
<dbReference type="GO" id="GO:0005737">
    <property type="term" value="C:cytoplasm"/>
    <property type="evidence" value="ECO:0007669"/>
    <property type="project" value="TreeGrafter"/>
</dbReference>
<keyword evidence="5" id="KW-1185">Reference proteome</keyword>
<evidence type="ECO:0000256" key="2">
    <source>
        <dbReference type="ARBA" id="ARBA00023235"/>
    </source>
</evidence>
<comment type="similarity">
    <text evidence="1">Belongs to the PhzF family.</text>
</comment>
<dbReference type="PANTHER" id="PTHR13774:SF17">
    <property type="entry name" value="PHENAZINE BIOSYNTHESIS-LIKE DOMAIN-CONTAINING PROTEIN"/>
    <property type="match status" value="1"/>
</dbReference>
<dbReference type="Pfam" id="PF02567">
    <property type="entry name" value="PhzC-PhzF"/>
    <property type="match status" value="1"/>
</dbReference>
<dbReference type="NCBIfam" id="TIGR00654">
    <property type="entry name" value="PhzF_family"/>
    <property type="match status" value="1"/>
</dbReference>
<evidence type="ECO:0000313" key="5">
    <source>
        <dbReference type="Proteomes" id="UP000032544"/>
    </source>
</evidence>
<name>A0A0D8JA37_9BACT</name>
<dbReference type="STRING" id="1544798.LH29_12295"/>
<keyword evidence="2 4" id="KW-0413">Isomerase</keyword>
<gene>
    <name evidence="4" type="ORF">LH29_12295</name>
</gene>
<dbReference type="InterPro" id="IPR003719">
    <property type="entry name" value="Phenazine_PhzF-like"/>
</dbReference>
<evidence type="ECO:0000256" key="1">
    <source>
        <dbReference type="ARBA" id="ARBA00008270"/>
    </source>
</evidence>
<comment type="caution">
    <text evidence="4">The sequence shown here is derived from an EMBL/GenBank/DDBJ whole genome shotgun (WGS) entry which is preliminary data.</text>
</comment>
<dbReference type="PATRIC" id="fig|1544798.3.peg.2618"/>
<evidence type="ECO:0000313" key="4">
    <source>
        <dbReference type="EMBL" id="KJF43845.1"/>
    </source>
</evidence>
<organism evidence="4 5">
    <name type="scientific">Draconibacterium sediminis</name>
    <dbReference type="NCBI Taxonomy" id="1544798"/>
    <lineage>
        <taxon>Bacteria</taxon>
        <taxon>Pseudomonadati</taxon>
        <taxon>Bacteroidota</taxon>
        <taxon>Bacteroidia</taxon>
        <taxon>Marinilabiliales</taxon>
        <taxon>Prolixibacteraceae</taxon>
        <taxon>Draconibacterium</taxon>
    </lineage>
</organism>
<proteinExistence type="inferred from homology"/>
<reference evidence="4 5" key="1">
    <citation type="submission" date="2014-09" db="EMBL/GenBank/DDBJ databases">
        <title>Draft Genome Sequence of Draconibacterium sp. JN14CK-3.</title>
        <authorList>
            <person name="Dong C."/>
            <person name="Lai Q."/>
            <person name="Shao Z."/>
        </authorList>
    </citation>
    <scope>NUCLEOTIDE SEQUENCE [LARGE SCALE GENOMIC DNA]</scope>
    <source>
        <strain evidence="4 5">JN14CK-3</strain>
    </source>
</reference>
<feature type="active site" evidence="3">
    <location>
        <position position="47"/>
    </location>
</feature>
<evidence type="ECO:0000256" key="3">
    <source>
        <dbReference type="PIRSR" id="PIRSR016184-1"/>
    </source>
</evidence>
<dbReference type="AlphaFoldDB" id="A0A0D8JA37"/>
<dbReference type="PANTHER" id="PTHR13774">
    <property type="entry name" value="PHENAZINE BIOSYNTHESIS PROTEIN"/>
    <property type="match status" value="1"/>
</dbReference>
<dbReference type="Gene3D" id="3.10.310.10">
    <property type="entry name" value="Diaminopimelate Epimerase, Chain A, domain 1"/>
    <property type="match status" value="2"/>
</dbReference>
<dbReference type="GO" id="GO:0016853">
    <property type="term" value="F:isomerase activity"/>
    <property type="evidence" value="ECO:0007669"/>
    <property type="project" value="UniProtKB-KW"/>
</dbReference>
<dbReference type="SUPFAM" id="SSF54506">
    <property type="entry name" value="Diaminopimelate epimerase-like"/>
    <property type="match status" value="1"/>
</dbReference>
<accession>A0A0D8JA37</accession>
<dbReference type="Proteomes" id="UP000032544">
    <property type="component" value="Unassembled WGS sequence"/>
</dbReference>
<sequence length="261" mass="29155">MNLTVYQVDAFAEKIFEGNPAAVIPLNDEWLPDEIMQKLAMENNLSETAFFIIKDDCYHIRWFTPEAEVDLCGHATLATSHVLFQHLNYTADSICFQSRSGKLSVKKEGDLLVLNFPASEVEAKYIPTGLKTAFGIHPQECFKGREDLMLVFKNENDIANLEPDFTKMLEATSRGIICTAKSEKYDFVSRFFAPAVGINEDPVTGSAHTMLIPYWSARLDKQNLLAKQISKRGGVLHCKQLGDRVEIGGKAVTYLVGTISI</sequence>
<dbReference type="RefSeq" id="WP_045029869.1">
    <property type="nucleotide sequence ID" value="NZ_JRHC01000002.1"/>
</dbReference>
<protein>
    <submittedName>
        <fullName evidence="4">Isomerase</fullName>
    </submittedName>
</protein>
<dbReference type="OrthoDB" id="9788221at2"/>
<dbReference type="PIRSF" id="PIRSF016184">
    <property type="entry name" value="PhzC_PhzF"/>
    <property type="match status" value="1"/>
</dbReference>